<organism evidence="8 9">
    <name type="scientific">Chlorella sorokiniana</name>
    <name type="common">Freshwater green alga</name>
    <dbReference type="NCBI Taxonomy" id="3076"/>
    <lineage>
        <taxon>Eukaryota</taxon>
        <taxon>Viridiplantae</taxon>
        <taxon>Chlorophyta</taxon>
        <taxon>core chlorophytes</taxon>
        <taxon>Trebouxiophyceae</taxon>
        <taxon>Chlorellales</taxon>
        <taxon>Chlorellaceae</taxon>
        <taxon>Chlorella clade</taxon>
        <taxon>Chlorella</taxon>
    </lineage>
</organism>
<dbReference type="SMART" id="SM00411">
    <property type="entry name" value="BHL"/>
    <property type="match status" value="1"/>
</dbReference>
<dbReference type="InterPro" id="IPR020816">
    <property type="entry name" value="Histone-like_DNA-bd_CS"/>
</dbReference>
<dbReference type="SMART" id="SM00225">
    <property type="entry name" value="BTB"/>
    <property type="match status" value="1"/>
</dbReference>
<dbReference type="SUPFAM" id="SSF54695">
    <property type="entry name" value="POZ domain"/>
    <property type="match status" value="1"/>
</dbReference>
<dbReference type="SMART" id="SM00875">
    <property type="entry name" value="BACK"/>
    <property type="match status" value="1"/>
</dbReference>
<evidence type="ECO:0000256" key="3">
    <source>
        <dbReference type="ARBA" id="ARBA00022737"/>
    </source>
</evidence>
<dbReference type="PANTHER" id="PTHR24412">
    <property type="entry name" value="KELCH PROTEIN"/>
    <property type="match status" value="1"/>
</dbReference>
<dbReference type="Gene3D" id="3.30.710.10">
    <property type="entry name" value="Potassium Channel Kv1.1, Chain A"/>
    <property type="match status" value="1"/>
</dbReference>
<evidence type="ECO:0000313" key="9">
    <source>
        <dbReference type="Proteomes" id="UP000239899"/>
    </source>
</evidence>
<dbReference type="Pfam" id="PF00651">
    <property type="entry name" value="BTB"/>
    <property type="match status" value="1"/>
</dbReference>
<comment type="caution">
    <text evidence="8">The sequence shown here is derived from an EMBL/GenBank/DDBJ whole genome shotgun (WGS) entry which is preliminary data.</text>
</comment>
<dbReference type="PROSITE" id="PS50097">
    <property type="entry name" value="BTB"/>
    <property type="match status" value="1"/>
</dbReference>
<dbReference type="GO" id="GO:0003677">
    <property type="term" value="F:DNA binding"/>
    <property type="evidence" value="ECO:0007669"/>
    <property type="project" value="UniProtKB-KW"/>
</dbReference>
<dbReference type="Gene3D" id="2.120.10.80">
    <property type="entry name" value="Kelch-type beta propeller"/>
    <property type="match status" value="2"/>
</dbReference>
<dbReference type="Proteomes" id="UP000239899">
    <property type="component" value="Unassembled WGS sequence"/>
</dbReference>
<dbReference type="SMART" id="SM00612">
    <property type="entry name" value="Kelch"/>
    <property type="match status" value="6"/>
</dbReference>
<dbReference type="InterPro" id="IPR010992">
    <property type="entry name" value="IHF-like_DNA-bd_dom_sf"/>
</dbReference>
<dbReference type="EMBL" id="LHPG02000002">
    <property type="protein sequence ID" value="PRW60562.1"/>
    <property type="molecule type" value="Genomic_DNA"/>
</dbReference>
<feature type="region of interest" description="Disordered" evidence="6">
    <location>
        <begin position="267"/>
        <end position="297"/>
    </location>
</feature>
<dbReference type="SUPFAM" id="SSF47729">
    <property type="entry name" value="IHF-like DNA-binding proteins"/>
    <property type="match status" value="1"/>
</dbReference>
<dbReference type="InterPro" id="IPR011333">
    <property type="entry name" value="SKP1/BTB/POZ_sf"/>
</dbReference>
<evidence type="ECO:0000256" key="4">
    <source>
        <dbReference type="ARBA" id="ARBA00023125"/>
    </source>
</evidence>
<keyword evidence="3" id="KW-0677">Repeat</keyword>
<feature type="compositionally biased region" description="Low complexity" evidence="6">
    <location>
        <begin position="267"/>
        <end position="280"/>
    </location>
</feature>
<proteinExistence type="inferred from homology"/>
<dbReference type="InterPro" id="IPR011705">
    <property type="entry name" value="BACK"/>
</dbReference>
<dbReference type="Pfam" id="PF24681">
    <property type="entry name" value="Kelch_KLHDC2_KLHL20_DRC7"/>
    <property type="match status" value="1"/>
</dbReference>
<dbReference type="AlphaFoldDB" id="A0A2P6U2M4"/>
<keyword evidence="2" id="KW-0880">Kelch repeat</keyword>
<accession>A0A2P6U2M4</accession>
<feature type="domain" description="BTB" evidence="7">
    <location>
        <begin position="26"/>
        <end position="109"/>
    </location>
</feature>
<dbReference type="STRING" id="3076.A0A2P6U2M4"/>
<dbReference type="PROSITE" id="PS00045">
    <property type="entry name" value="HISTONE_LIKE"/>
    <property type="match status" value="1"/>
</dbReference>
<keyword evidence="9" id="KW-1185">Reference proteome</keyword>
<dbReference type="Pfam" id="PF07707">
    <property type="entry name" value="BACK"/>
    <property type="match status" value="1"/>
</dbReference>
<sequence length="821" mass="85465">MDSPLLELETLPARALFGLLVDQSLTDCELVASDGTMLHAHRVILAASSGFFRALLCGAWRQQQAGCGGSAAPAPQGPVLERWTLSGVDGPSLQLLLQAIYSKRLPLTADGVSQDVPRLLAASNYLEVLPVKEACCQYLRSQLSLETVAATLSLAAAHDCADLLADACRFFEGHFSQLLKSEEASSLAVLPPDLLRTLLSSDGLCIQSELDVARAALLWAAADPPQRGPLLPELLPAARMPPGLLAQEAARSGLLGGGSTWLLQAGVQQAGQQEQQQQREAPPPQPPTPQQGRSAGDVSAELELGHAFVAACQQLQHSQPTSSSGAAASCSVGAEAVLVAYRPRLSSPTGLMMAGGLDDGWRALRTVELYDPRRDAWAAGPVMPAPASFAAAAMLGGQLYVVEGAAHAPHVLSFERHKRLWGSCQPLAKPRVNMAVCALEDRLYVLGGRAGIGKGASVLRDVEIFDPASNTWCSGAPMVQPRAALAAASLGGRIYVVGGQSSRACHATVECWEPGAERWVELGSPMHTARKYHGLAAAGGRLIAVGGMTGARMRLQAAEALDPREGRWQALPPAPLARSSFGIAALHDCVYAVGGNIGTEVLNDNTARVEAFIPAAGRWRLCSPISHGRSGLALAPLAPPAALKAGHPGPLATPWPAPPVRLMSLLRAMQQLSFAGARFATGTAVVQARPAQRRCLATAVKATADKGLGKGDLIKAVAAKTGLTVKDADGAVNAVIDIIESTVASGKKVTIPGFGTFEARQRAAREGRNPQTGEKLQIAASVAPAFSAGKGFKDAVKNSHNGGQPRWLPLSGGGTAAPCAS</sequence>
<evidence type="ECO:0000313" key="8">
    <source>
        <dbReference type="EMBL" id="PRW60562.1"/>
    </source>
</evidence>
<comment type="similarity">
    <text evidence="5">Belongs to the bacterial histone-like protein family.</text>
</comment>
<dbReference type="GO" id="GO:0030527">
    <property type="term" value="F:structural constituent of chromatin"/>
    <property type="evidence" value="ECO:0007669"/>
    <property type="project" value="InterPro"/>
</dbReference>
<reference evidence="8 9" key="1">
    <citation type="journal article" date="2018" name="Plant J.">
        <title>Genome sequences of Chlorella sorokiniana UTEX 1602 and Micractinium conductrix SAG 241.80: implications to maltose excretion by a green alga.</title>
        <authorList>
            <person name="Arriola M.B."/>
            <person name="Velmurugan N."/>
            <person name="Zhang Y."/>
            <person name="Plunkett M.H."/>
            <person name="Hondzo H."/>
            <person name="Barney B.M."/>
        </authorList>
    </citation>
    <scope>NUCLEOTIDE SEQUENCE [LARGE SCALE GENOMIC DNA]</scope>
    <source>
        <strain evidence="9">UTEX 1602</strain>
    </source>
</reference>
<dbReference type="InterPro" id="IPR000119">
    <property type="entry name" value="Hist_DNA-bd"/>
</dbReference>
<comment type="pathway">
    <text evidence="1">Protein modification; protein ubiquitination.</text>
</comment>
<dbReference type="PANTHER" id="PTHR24412:SF489">
    <property type="entry name" value="RING FINGER DOMAIN AND KELCH REPEAT-CONTAINING PROTEIN DDB_G0271372"/>
    <property type="match status" value="1"/>
</dbReference>
<dbReference type="InterPro" id="IPR015915">
    <property type="entry name" value="Kelch-typ_b-propeller"/>
</dbReference>
<feature type="region of interest" description="Disordered" evidence="6">
    <location>
        <begin position="796"/>
        <end position="821"/>
    </location>
</feature>
<evidence type="ECO:0000256" key="1">
    <source>
        <dbReference type="ARBA" id="ARBA00004906"/>
    </source>
</evidence>
<dbReference type="CDD" id="cd13831">
    <property type="entry name" value="HU"/>
    <property type="match status" value="1"/>
</dbReference>
<gene>
    <name evidence="8" type="ORF">C2E21_0954</name>
</gene>
<dbReference type="Gene3D" id="1.25.40.420">
    <property type="match status" value="1"/>
</dbReference>
<evidence type="ECO:0000259" key="7">
    <source>
        <dbReference type="PROSITE" id="PS50097"/>
    </source>
</evidence>
<name>A0A2P6U2M4_CHLSO</name>
<evidence type="ECO:0000256" key="6">
    <source>
        <dbReference type="SAM" id="MobiDB-lite"/>
    </source>
</evidence>
<dbReference type="SUPFAM" id="SSF117281">
    <property type="entry name" value="Kelch motif"/>
    <property type="match status" value="1"/>
</dbReference>
<dbReference type="InterPro" id="IPR000210">
    <property type="entry name" value="BTB/POZ_dom"/>
</dbReference>
<dbReference type="OrthoDB" id="45365at2759"/>
<dbReference type="Gene3D" id="4.10.520.10">
    <property type="entry name" value="IHF-like DNA-binding proteins"/>
    <property type="match status" value="1"/>
</dbReference>
<dbReference type="PRINTS" id="PR01727">
    <property type="entry name" value="DNABINDINGHU"/>
</dbReference>
<dbReference type="InterPro" id="IPR006652">
    <property type="entry name" value="Kelch_1"/>
</dbReference>
<evidence type="ECO:0000256" key="2">
    <source>
        <dbReference type="ARBA" id="ARBA00022441"/>
    </source>
</evidence>
<evidence type="ECO:0000256" key="5">
    <source>
        <dbReference type="RuleBase" id="RU003939"/>
    </source>
</evidence>
<keyword evidence="4" id="KW-0238">DNA-binding</keyword>
<protein>
    <submittedName>
        <fullName evidence="8">Kelch 10</fullName>
    </submittedName>
</protein>
<dbReference type="Pfam" id="PF00216">
    <property type="entry name" value="Bac_DNA_binding"/>
    <property type="match status" value="1"/>
</dbReference>